<keyword evidence="3" id="KW-0547">Nucleotide-binding</keyword>
<dbReference type="InterPro" id="IPR000873">
    <property type="entry name" value="AMP-dep_synth/lig_dom"/>
</dbReference>
<dbReference type="EMBL" id="FRAR01000020">
    <property type="protein sequence ID" value="SHK67684.1"/>
    <property type="molecule type" value="Genomic_DNA"/>
</dbReference>
<proteinExistence type="inferred from homology"/>
<gene>
    <name evidence="12" type="ORF">SAMN02745123_02713</name>
</gene>
<evidence type="ECO:0000259" key="11">
    <source>
        <dbReference type="Pfam" id="PF14535"/>
    </source>
</evidence>
<evidence type="ECO:0000256" key="1">
    <source>
        <dbReference type="ARBA" id="ARBA00011245"/>
    </source>
</evidence>
<reference evidence="13" key="1">
    <citation type="submission" date="2016-11" db="EMBL/GenBank/DDBJ databases">
        <authorList>
            <person name="Varghese N."/>
            <person name="Submissions S."/>
        </authorList>
    </citation>
    <scope>NUCLEOTIDE SEQUENCE [LARGE SCALE GENOMIC DNA]</scope>
    <source>
        <strain evidence="13">DSM 10349</strain>
    </source>
</reference>
<dbReference type="GO" id="GO:0000166">
    <property type="term" value="F:nucleotide binding"/>
    <property type="evidence" value="ECO:0007669"/>
    <property type="project" value="UniProtKB-KW"/>
</dbReference>
<dbReference type="InterPro" id="IPR028154">
    <property type="entry name" value="AMP-dep_Lig_C"/>
</dbReference>
<accession>A0A1M6UEQ1</accession>
<name>A0A1M6UEQ1_9FIRM</name>
<dbReference type="STRING" id="1121421.SAMN02745123_02713"/>
<evidence type="ECO:0000256" key="7">
    <source>
        <dbReference type="ARBA" id="ARBA00066629"/>
    </source>
</evidence>
<dbReference type="Pfam" id="PF00501">
    <property type="entry name" value="AMP-binding"/>
    <property type="match status" value="1"/>
</dbReference>
<dbReference type="EC" id="6.2.1.30" evidence="7"/>
<keyword evidence="13" id="KW-1185">Reference proteome</keyword>
<comment type="similarity">
    <text evidence="6">Belongs to the phenylacetyl-CoA ligase family.</text>
</comment>
<dbReference type="AlphaFoldDB" id="A0A1M6UEQ1"/>
<evidence type="ECO:0000256" key="5">
    <source>
        <dbReference type="ARBA" id="ARBA00060591"/>
    </source>
</evidence>
<dbReference type="Pfam" id="PF14535">
    <property type="entry name" value="AMP-binding_C_2"/>
    <property type="match status" value="1"/>
</dbReference>
<dbReference type="Proteomes" id="UP000183997">
    <property type="component" value="Unassembled WGS sequence"/>
</dbReference>
<evidence type="ECO:0000313" key="12">
    <source>
        <dbReference type="EMBL" id="SHK67684.1"/>
    </source>
</evidence>
<dbReference type="InterPro" id="IPR051414">
    <property type="entry name" value="Adenylate-forming_Reductase"/>
</dbReference>
<dbReference type="PANTHER" id="PTHR43439:SF1">
    <property type="entry name" value="PHENYLACETATE-COENZYME A LIGASE"/>
    <property type="match status" value="1"/>
</dbReference>
<comment type="catalytic activity">
    <reaction evidence="4">
        <text>2-phenylacetate + ATP + CoA = phenylacetyl-CoA + AMP + diphosphate</text>
        <dbReference type="Rhea" id="RHEA:20956"/>
        <dbReference type="ChEBI" id="CHEBI:18401"/>
        <dbReference type="ChEBI" id="CHEBI:30616"/>
        <dbReference type="ChEBI" id="CHEBI:33019"/>
        <dbReference type="ChEBI" id="CHEBI:57287"/>
        <dbReference type="ChEBI" id="CHEBI:57390"/>
        <dbReference type="ChEBI" id="CHEBI:456215"/>
        <dbReference type="EC" id="6.2.1.30"/>
    </reaction>
    <physiologicalReaction direction="left-to-right" evidence="4">
        <dbReference type="Rhea" id="RHEA:20957"/>
    </physiologicalReaction>
</comment>
<evidence type="ECO:0000256" key="2">
    <source>
        <dbReference type="ARBA" id="ARBA00022598"/>
    </source>
</evidence>
<feature type="domain" description="AMP-dependent ligase C-terminal" evidence="11">
    <location>
        <begin position="436"/>
        <end position="532"/>
    </location>
</feature>
<dbReference type="Gene3D" id="3.30.300.30">
    <property type="match status" value="1"/>
</dbReference>
<dbReference type="InterPro" id="IPR011880">
    <property type="entry name" value="PA_CoA_ligase"/>
</dbReference>
<evidence type="ECO:0000259" key="10">
    <source>
        <dbReference type="Pfam" id="PF00501"/>
    </source>
</evidence>
<dbReference type="GO" id="GO:0010124">
    <property type="term" value="P:phenylacetate catabolic process"/>
    <property type="evidence" value="ECO:0007669"/>
    <property type="project" value="InterPro"/>
</dbReference>
<dbReference type="GO" id="GO:0047475">
    <property type="term" value="F:phenylacetate-CoA ligase activity"/>
    <property type="evidence" value="ECO:0007669"/>
    <property type="project" value="UniProtKB-EC"/>
</dbReference>
<dbReference type="CDD" id="cd05913">
    <property type="entry name" value="PaaK"/>
    <property type="match status" value="1"/>
</dbReference>
<evidence type="ECO:0000256" key="4">
    <source>
        <dbReference type="ARBA" id="ARBA00050450"/>
    </source>
</evidence>
<dbReference type="InterPro" id="IPR042099">
    <property type="entry name" value="ANL_N_sf"/>
</dbReference>
<comment type="subunit">
    <text evidence="1">Monomer.</text>
</comment>
<organism evidence="12 13">
    <name type="scientific">Desulforamulus aeronauticus DSM 10349</name>
    <dbReference type="NCBI Taxonomy" id="1121421"/>
    <lineage>
        <taxon>Bacteria</taxon>
        <taxon>Bacillati</taxon>
        <taxon>Bacillota</taxon>
        <taxon>Clostridia</taxon>
        <taxon>Eubacteriales</taxon>
        <taxon>Peptococcaceae</taxon>
        <taxon>Desulforamulus</taxon>
    </lineage>
</organism>
<sequence length="534" mass="59826">MLKRSVGAAGCPAVTGERYRIMSCTGKVALAIRVVPRKILSVPWWMEIFLFTVTSFSRTCFELGPSGQLGWYRGIVSPSLHRDGDFLFKVSVHTIMGVEYMTSYWDAHHETMSRDQLAEIQTKRLKTLVERVYTSVPFYRQAFQEKGITPGDIKSLEDLKSLPFTTKKDLRDTYPFGLFAVPRSEIVRMHASSGTTGKPIVVGYTKKDLDTWSDLVARCFSMAGGTKEDVVQNAYGYGLFTGGLGIHYGAERLGATIVPISGGNTARQIMLMQDFQTSILTCTPSYALYLADEIHAAGVDLGTLHLKVGIFGAEPWSNNMRRQLEEKLGIRAHDIYGLSEVLGPGVAMECPCQNGLHVFEDHFIPEIIDPVTEQPLPYGEKGELVFTTLTKEGFPVIRYRTKDISTLYPEVCECGRTHLRMERITGRTDDMLIIRGVNVFPSQIESVLLEFGETEPHYLLVVDRKASLDDLEIQVELSANMFSDKIAGLEVLERRLRERILSVLGISAKIKLVEPKSLPRSEGKAKRVIDRREL</sequence>
<dbReference type="FunFam" id="3.30.300.30:FF:000019">
    <property type="entry name" value="Phenylacetate-coenzyme A ligase"/>
    <property type="match status" value="1"/>
</dbReference>
<evidence type="ECO:0000256" key="8">
    <source>
        <dbReference type="ARBA" id="ARBA00068695"/>
    </source>
</evidence>
<evidence type="ECO:0000256" key="9">
    <source>
        <dbReference type="ARBA" id="ARBA00075111"/>
    </source>
</evidence>
<evidence type="ECO:0000313" key="13">
    <source>
        <dbReference type="Proteomes" id="UP000183997"/>
    </source>
</evidence>
<evidence type="ECO:0000256" key="6">
    <source>
        <dbReference type="ARBA" id="ARBA00061566"/>
    </source>
</evidence>
<dbReference type="InterPro" id="IPR045851">
    <property type="entry name" value="AMP-bd_C_sf"/>
</dbReference>
<evidence type="ECO:0000256" key="3">
    <source>
        <dbReference type="ARBA" id="ARBA00022741"/>
    </source>
</evidence>
<dbReference type="FunFam" id="3.40.50.12780:FF:000016">
    <property type="entry name" value="Phenylacetate-coenzyme A ligase"/>
    <property type="match status" value="1"/>
</dbReference>
<comment type="pathway">
    <text evidence="5">Aromatic compound metabolism; phenylacetate degradation.</text>
</comment>
<feature type="domain" description="AMP-dependent synthetase/ligase" evidence="10">
    <location>
        <begin position="188"/>
        <end position="386"/>
    </location>
</feature>
<keyword evidence="2 12" id="KW-0436">Ligase</keyword>
<dbReference type="SUPFAM" id="SSF56801">
    <property type="entry name" value="Acetyl-CoA synthetase-like"/>
    <property type="match status" value="1"/>
</dbReference>
<dbReference type="PANTHER" id="PTHR43439">
    <property type="entry name" value="PHENYLACETATE-COENZYME A LIGASE"/>
    <property type="match status" value="1"/>
</dbReference>
<dbReference type="Gene3D" id="3.40.50.12780">
    <property type="entry name" value="N-terminal domain of ligase-like"/>
    <property type="match status" value="1"/>
</dbReference>
<protein>
    <recommendedName>
        <fullName evidence="8">Phenylacetate-coenzyme A ligase</fullName>
        <ecNumber evidence="7">6.2.1.30</ecNumber>
    </recommendedName>
    <alternativeName>
        <fullName evidence="9">Phenylacetyl-CoA ligase</fullName>
    </alternativeName>
</protein>